<dbReference type="SUPFAM" id="SSF54695">
    <property type="entry name" value="POZ domain"/>
    <property type="match status" value="1"/>
</dbReference>
<dbReference type="Gene3D" id="2.60.210.10">
    <property type="entry name" value="Apoptosis, Tumor Necrosis Factor Receptor Associated Protein 2, Chain A"/>
    <property type="match status" value="1"/>
</dbReference>
<dbReference type="SMART" id="SM00225">
    <property type="entry name" value="BTB"/>
    <property type="match status" value="1"/>
</dbReference>
<evidence type="ECO:0000259" key="1">
    <source>
        <dbReference type="PROSITE" id="PS50097"/>
    </source>
</evidence>
<dbReference type="PROSITE" id="PS50144">
    <property type="entry name" value="MATH"/>
    <property type="match status" value="1"/>
</dbReference>
<dbReference type="CDD" id="cd18186">
    <property type="entry name" value="BTB_POZ_ZBTB_KLHL-like"/>
    <property type="match status" value="1"/>
</dbReference>
<sequence length="507" mass="58820">MATTNVETNVCTFQWKVENITRCFWLKMRGDIASPAFVTDTLEGTKWTLRLYPMGDDEEDFVSFYLRREEDCSGPDVVEVEYHLAFLGKNGSFLAQETQSRYFKKNEFWGASDFEEARKVFVDEREAFLPEDTLSVQCTISSNKNTTVKAKHLYARTVLSVNRRSFVWRIDKFSSLKPGLNNQLKVAFLEFFFVLNEEQGFGERIIINFKSFDERMKYFSFKTLIIDSDGKKENCGMHEYFIGDLQERVLSSPLFFPEKWMEHNSRYFPDDILTLDCEYAYLIEINQYEFFGSAAISPKSTKEDVRIPERHDGGKEKCQNTPALIEDLKSMYGDGIFSDMNLRTSTKTFPAHKCILSARSPVFKRMFSNEMTEKSSGHVEITDLEEDTVHRMLLYIYTDSLEDLQLESASKLYEAADKYEIMPLKSKCCSFLKDILSSTTVCDVLILADQHQDKDLESAVRAYILEHDEVFSSLEWKHFMGTNIKLAADIMYWKVVVNPVKIYPCNA</sequence>
<evidence type="ECO:0000313" key="3">
    <source>
        <dbReference type="EMBL" id="GBM45925.1"/>
    </source>
</evidence>
<dbReference type="AlphaFoldDB" id="A0A4Y2FZQ3"/>
<dbReference type="Proteomes" id="UP000499080">
    <property type="component" value="Unassembled WGS sequence"/>
</dbReference>
<proteinExistence type="predicted"/>
<dbReference type="Pfam" id="PF22486">
    <property type="entry name" value="MATH_2"/>
    <property type="match status" value="1"/>
</dbReference>
<reference evidence="3 4" key="1">
    <citation type="journal article" date="2019" name="Sci. Rep.">
        <title>Orb-weaving spider Araneus ventricosus genome elucidates the spidroin gene catalogue.</title>
        <authorList>
            <person name="Kono N."/>
            <person name="Nakamura H."/>
            <person name="Ohtoshi R."/>
            <person name="Moran D.A.P."/>
            <person name="Shinohara A."/>
            <person name="Yoshida Y."/>
            <person name="Fujiwara M."/>
            <person name="Mori M."/>
            <person name="Tomita M."/>
            <person name="Arakawa K."/>
        </authorList>
    </citation>
    <scope>NUCLEOTIDE SEQUENCE [LARGE SCALE GENOMIC DNA]</scope>
</reference>
<dbReference type="CDD" id="cd00121">
    <property type="entry name" value="MATH"/>
    <property type="match status" value="1"/>
</dbReference>
<gene>
    <name evidence="3" type="primary">spoplb_12</name>
    <name evidence="3" type="ORF">AVEN_206467_1</name>
</gene>
<dbReference type="GO" id="GO:0030163">
    <property type="term" value="P:protein catabolic process"/>
    <property type="evidence" value="ECO:0007669"/>
    <property type="project" value="UniProtKB-ARBA"/>
</dbReference>
<dbReference type="Pfam" id="PF00651">
    <property type="entry name" value="BTB"/>
    <property type="match status" value="1"/>
</dbReference>
<name>A0A4Y2FZQ3_ARAVE</name>
<dbReference type="Gene3D" id="3.30.710.10">
    <property type="entry name" value="Potassium Channel Kv1.1, Chain A"/>
    <property type="match status" value="1"/>
</dbReference>
<dbReference type="Gene3D" id="1.25.40.420">
    <property type="match status" value="1"/>
</dbReference>
<accession>A0A4Y2FZQ3</accession>
<feature type="domain" description="MATH" evidence="2">
    <location>
        <begin position="10"/>
        <end position="140"/>
    </location>
</feature>
<dbReference type="OrthoDB" id="409642at2759"/>
<evidence type="ECO:0000259" key="2">
    <source>
        <dbReference type="PROSITE" id="PS50144"/>
    </source>
</evidence>
<evidence type="ECO:0000313" key="4">
    <source>
        <dbReference type="Proteomes" id="UP000499080"/>
    </source>
</evidence>
<dbReference type="InterPro" id="IPR002083">
    <property type="entry name" value="MATH/TRAF_dom"/>
</dbReference>
<dbReference type="EMBL" id="BGPR01001117">
    <property type="protein sequence ID" value="GBM45925.1"/>
    <property type="molecule type" value="Genomic_DNA"/>
</dbReference>
<dbReference type="PANTHER" id="PTHR24413">
    <property type="entry name" value="SPECKLE-TYPE POZ PROTEIN"/>
    <property type="match status" value="1"/>
</dbReference>
<dbReference type="SUPFAM" id="SSF49599">
    <property type="entry name" value="TRAF domain-like"/>
    <property type="match status" value="1"/>
</dbReference>
<comment type="caution">
    <text evidence="3">The sequence shown here is derived from an EMBL/GenBank/DDBJ whole genome shotgun (WGS) entry which is preliminary data.</text>
</comment>
<feature type="domain" description="BTB" evidence="1">
    <location>
        <begin position="338"/>
        <end position="405"/>
    </location>
</feature>
<dbReference type="InterPro" id="IPR000210">
    <property type="entry name" value="BTB/POZ_dom"/>
</dbReference>
<organism evidence="3 4">
    <name type="scientific">Araneus ventricosus</name>
    <name type="common">Orbweaver spider</name>
    <name type="synonym">Epeira ventricosa</name>
    <dbReference type="NCBI Taxonomy" id="182803"/>
    <lineage>
        <taxon>Eukaryota</taxon>
        <taxon>Metazoa</taxon>
        <taxon>Ecdysozoa</taxon>
        <taxon>Arthropoda</taxon>
        <taxon>Chelicerata</taxon>
        <taxon>Arachnida</taxon>
        <taxon>Araneae</taxon>
        <taxon>Araneomorphae</taxon>
        <taxon>Entelegynae</taxon>
        <taxon>Araneoidea</taxon>
        <taxon>Araneidae</taxon>
        <taxon>Araneus</taxon>
    </lineage>
</organism>
<dbReference type="InterPro" id="IPR011333">
    <property type="entry name" value="SKP1/BTB/POZ_sf"/>
</dbReference>
<dbReference type="PROSITE" id="PS50097">
    <property type="entry name" value="BTB"/>
    <property type="match status" value="1"/>
</dbReference>
<keyword evidence="4" id="KW-1185">Reference proteome</keyword>
<protein>
    <submittedName>
        <fullName evidence="3">Speckle-type POZ protein-like B</fullName>
    </submittedName>
</protein>
<dbReference type="InterPro" id="IPR008974">
    <property type="entry name" value="TRAF-like"/>
</dbReference>